<evidence type="ECO:0000256" key="2">
    <source>
        <dbReference type="SAM" id="MobiDB-lite"/>
    </source>
</evidence>
<accession>A0ABD0YU10</accession>
<sequence length="249" mass="27854">MPDGTTYKMSYEAFDPKSVRSCRGVPTIAKENLISAGDFHDDTTHKMSYGAWPGIKKQSIIYPRDHKLSGDGPMQELTTHKHDYTPKPIDTSPVIVNPPSIGLSSAPMERNSVMSMSYKCPDYNSFEPATSYKPLTRYLPPESPVDDSTTQKLSYMPWKPQQKPDMPWARRYSYVLPNVPLETHTVYNGSYMAPGKMIEDSGGHLEGCYCLFPTECFDADGNPPNKTTCPPNYDPNTENTRVNPGEIPS</sequence>
<dbReference type="AlphaFoldDB" id="A0ABD0YU10"/>
<name>A0ABD0YU10_9HEMI</name>
<dbReference type="EMBL" id="JBFDAA010000013">
    <property type="protein sequence ID" value="KAL1122684.1"/>
    <property type="molecule type" value="Genomic_DNA"/>
</dbReference>
<evidence type="ECO:0000256" key="1">
    <source>
        <dbReference type="ARBA" id="ARBA00008738"/>
    </source>
</evidence>
<organism evidence="3 4">
    <name type="scientific">Ranatra chinensis</name>
    <dbReference type="NCBI Taxonomy" id="642074"/>
    <lineage>
        <taxon>Eukaryota</taxon>
        <taxon>Metazoa</taxon>
        <taxon>Ecdysozoa</taxon>
        <taxon>Arthropoda</taxon>
        <taxon>Hexapoda</taxon>
        <taxon>Insecta</taxon>
        <taxon>Pterygota</taxon>
        <taxon>Neoptera</taxon>
        <taxon>Paraneoptera</taxon>
        <taxon>Hemiptera</taxon>
        <taxon>Heteroptera</taxon>
        <taxon>Panheteroptera</taxon>
        <taxon>Nepomorpha</taxon>
        <taxon>Nepidae</taxon>
        <taxon>Ranatrinae</taxon>
        <taxon>Ranatra</taxon>
    </lineage>
</organism>
<dbReference type="PANTHER" id="PTHR31516">
    <property type="entry name" value="STABILIZER OF AXONEMAL MICROTUBULES 2"/>
    <property type="match status" value="1"/>
</dbReference>
<dbReference type="Proteomes" id="UP001558652">
    <property type="component" value="Unassembled WGS sequence"/>
</dbReference>
<reference evidence="3 4" key="1">
    <citation type="submission" date="2024-07" db="EMBL/GenBank/DDBJ databases">
        <title>Chromosome-level genome assembly of the water stick insect Ranatra chinensis (Heteroptera: Nepidae).</title>
        <authorList>
            <person name="Liu X."/>
        </authorList>
    </citation>
    <scope>NUCLEOTIDE SEQUENCE [LARGE SCALE GENOMIC DNA]</scope>
    <source>
        <strain evidence="3">Cailab_2021Rc</strain>
        <tissue evidence="3">Muscle</tissue>
    </source>
</reference>
<protein>
    <submittedName>
        <fullName evidence="3">Uncharacterized protein</fullName>
    </submittedName>
</protein>
<keyword evidence="4" id="KW-1185">Reference proteome</keyword>
<comment type="similarity">
    <text evidence="1">Belongs to the FAM154 family.</text>
</comment>
<evidence type="ECO:0000313" key="4">
    <source>
        <dbReference type="Proteomes" id="UP001558652"/>
    </source>
</evidence>
<comment type="caution">
    <text evidence="3">The sequence shown here is derived from an EMBL/GenBank/DDBJ whole genome shotgun (WGS) entry which is preliminary data.</text>
</comment>
<gene>
    <name evidence="3" type="ORF">AAG570_003011</name>
</gene>
<evidence type="ECO:0000313" key="3">
    <source>
        <dbReference type="EMBL" id="KAL1122684.1"/>
    </source>
</evidence>
<proteinExistence type="inferred from homology"/>
<dbReference type="InterPro" id="IPR033336">
    <property type="entry name" value="SAXO1/2"/>
</dbReference>
<feature type="region of interest" description="Disordered" evidence="2">
    <location>
        <begin position="221"/>
        <end position="249"/>
    </location>
</feature>
<dbReference type="PANTHER" id="PTHR31516:SF17">
    <property type="entry name" value="STABILIZER OF AXONEMAL MICROTUBULES 2"/>
    <property type="match status" value="1"/>
</dbReference>
<feature type="compositionally biased region" description="Polar residues" evidence="2">
    <location>
        <begin position="224"/>
        <end position="242"/>
    </location>
</feature>